<evidence type="ECO:0000313" key="4">
    <source>
        <dbReference type="Proteomes" id="UP000180166"/>
    </source>
</evidence>
<dbReference type="AlphaFoldDB" id="A0ABC9Z3S8"/>
<dbReference type="RefSeq" id="WP_033091601.1">
    <property type="nucleotide sequence ID" value="NZ_AP028458.1"/>
</dbReference>
<accession>A0ABC9Z3S8</accession>
<reference evidence="1 4" key="3">
    <citation type="submission" date="2016-10" db="EMBL/GenBank/DDBJ databases">
        <title>Genome sequence of Nocardia seriolae strain EM150506, isolated from Anguila japonica.</title>
        <authorList>
            <person name="Han H.-J."/>
        </authorList>
    </citation>
    <scope>NUCLEOTIDE SEQUENCE [LARGE SCALE GENOMIC DNA]</scope>
    <source>
        <strain evidence="1 4">EM150506</strain>
    </source>
</reference>
<dbReference type="EMBL" id="BBYQ01000144">
    <property type="protein sequence ID" value="GAP32176.1"/>
    <property type="molecule type" value="Genomic_DNA"/>
</dbReference>
<keyword evidence="3" id="KW-1185">Reference proteome</keyword>
<sequence>MSVDMFEYRFVQELRKLKEFRPNDVRDPRVWPSVGSDDGKLPAWRALFTAMCHYGHSTGYRLFELEDFYNYCRRAYSEKNPKRQKYKKYFSGELQSGMRQRVGVWYESGMAETYLYSCLAEAIEDEMKVGVVLYDARADWKLKADLVVIMNDTPMRVSAYVGEDQERPSIEARREVIERERKKNTSQSAHWNNTQLERMRLFEIQRTDDDLQIVNGVRLFSISAVNRLLVEMYKHACVEDGWLFPEESNRRQ</sequence>
<dbReference type="GeneID" id="93373345"/>
<reference evidence="2 3" key="2">
    <citation type="journal article" date="2016" name="Genome Announc.">
        <title>Draft Genome Sequence of Erythromycin- and Oxytetracycline-Sensitive Nocardia seriolae Strain U-1 (NBRC 110359).</title>
        <authorList>
            <person name="Imajoh M."/>
            <person name="Sukeda M."/>
            <person name="Shimizu M."/>
            <person name="Yamane J."/>
            <person name="Ohnishi K."/>
            <person name="Oshima S."/>
        </authorList>
    </citation>
    <scope>NUCLEOTIDE SEQUENCE [LARGE SCALE GENOMIC DNA]</scope>
    <source>
        <strain evidence="2 3">U-1</strain>
    </source>
</reference>
<dbReference type="Proteomes" id="UP000180166">
    <property type="component" value="Chromosome"/>
</dbReference>
<evidence type="ECO:0000313" key="2">
    <source>
        <dbReference type="EMBL" id="GAP32176.1"/>
    </source>
</evidence>
<organism evidence="2 3">
    <name type="scientific">Nocardia seriolae</name>
    <dbReference type="NCBI Taxonomy" id="37332"/>
    <lineage>
        <taxon>Bacteria</taxon>
        <taxon>Bacillati</taxon>
        <taxon>Actinomycetota</taxon>
        <taxon>Actinomycetes</taxon>
        <taxon>Mycobacteriales</taxon>
        <taxon>Nocardiaceae</taxon>
        <taxon>Nocardia</taxon>
    </lineage>
</organism>
<dbReference type="KEGG" id="nsr:NS506_02616"/>
<evidence type="ECO:0000313" key="1">
    <source>
        <dbReference type="EMBL" id="APA96678.1"/>
    </source>
</evidence>
<name>A0ABC9Z3S8_9NOCA</name>
<gene>
    <name evidence="1" type="ORF">NS506_02616</name>
    <name evidence="2" type="ORF">NSK11_contig00144-0018</name>
</gene>
<evidence type="ECO:0000313" key="3">
    <source>
        <dbReference type="Proteomes" id="UP000037179"/>
    </source>
</evidence>
<reference evidence="3" key="1">
    <citation type="submission" date="2015-07" db="EMBL/GenBank/DDBJ databases">
        <title>Nocardia seriolae U-1 whole genome shotgun sequence.</title>
        <authorList>
            <person name="Imajoh M."/>
            <person name="Fukumoto Y."/>
            <person name="Sukeda M."/>
            <person name="Yamane J."/>
            <person name="Yamasaki K."/>
            <person name="Shimizu M."/>
            <person name="Ohnishi K."/>
            <person name="Oshima S."/>
        </authorList>
    </citation>
    <scope>NUCLEOTIDE SEQUENCE [LARGE SCALE GENOMIC DNA]</scope>
    <source>
        <strain evidence="3">U-1</strain>
    </source>
</reference>
<proteinExistence type="predicted"/>
<dbReference type="EMBL" id="CP017839">
    <property type="protein sequence ID" value="APA96678.1"/>
    <property type="molecule type" value="Genomic_DNA"/>
</dbReference>
<dbReference type="Proteomes" id="UP000037179">
    <property type="component" value="Unassembled WGS sequence"/>
</dbReference>
<protein>
    <submittedName>
        <fullName evidence="2">Uncharacterized protein</fullName>
    </submittedName>
</protein>